<dbReference type="OrthoDB" id="8480037at2"/>
<dbReference type="STRING" id="1915.SLINC_4861"/>
<dbReference type="SUPFAM" id="SSF53474">
    <property type="entry name" value="alpha/beta-Hydrolases"/>
    <property type="match status" value="1"/>
</dbReference>
<name>A0A1B1MEN3_STRLN</name>
<dbReference type="InterPro" id="IPR020802">
    <property type="entry name" value="TesA-like"/>
</dbReference>
<dbReference type="SMART" id="SM00824">
    <property type="entry name" value="PKS_TE"/>
    <property type="match status" value="1"/>
</dbReference>
<comment type="similarity">
    <text evidence="1">Belongs to the thioesterase family.</text>
</comment>
<dbReference type="PANTHER" id="PTHR11487">
    <property type="entry name" value="THIOESTERASE"/>
    <property type="match status" value="1"/>
</dbReference>
<feature type="domain" description="Thioesterase TesA-like" evidence="3">
    <location>
        <begin position="22"/>
        <end position="247"/>
    </location>
</feature>
<dbReference type="PANTHER" id="PTHR11487:SF0">
    <property type="entry name" value="S-ACYL FATTY ACID SYNTHASE THIOESTERASE, MEDIUM CHAIN"/>
    <property type="match status" value="1"/>
</dbReference>
<evidence type="ECO:0000313" key="4">
    <source>
        <dbReference type="EMBL" id="ANS67085.1"/>
    </source>
</evidence>
<dbReference type="InterPro" id="IPR012223">
    <property type="entry name" value="TEII"/>
</dbReference>
<dbReference type="InterPro" id="IPR001031">
    <property type="entry name" value="Thioesterase"/>
</dbReference>
<dbReference type="RefSeq" id="WP_067437633.1">
    <property type="nucleotide sequence ID" value="NZ_CP016438.1"/>
</dbReference>
<accession>A0A1B1MEN3</accession>
<dbReference type="GO" id="GO:0016787">
    <property type="term" value="F:hydrolase activity"/>
    <property type="evidence" value="ECO:0007669"/>
    <property type="project" value="UniProtKB-KW"/>
</dbReference>
<keyword evidence="5" id="KW-1185">Reference proteome</keyword>
<keyword evidence="2" id="KW-0378">Hydrolase</keyword>
<dbReference type="KEGG" id="sls:SLINC_4861"/>
<dbReference type="AlphaFoldDB" id="A0A1B1MEN3"/>
<dbReference type="InterPro" id="IPR029058">
    <property type="entry name" value="AB_hydrolase_fold"/>
</dbReference>
<dbReference type="GO" id="GO:0008610">
    <property type="term" value="P:lipid biosynthetic process"/>
    <property type="evidence" value="ECO:0007669"/>
    <property type="project" value="TreeGrafter"/>
</dbReference>
<proteinExistence type="inferred from homology"/>
<gene>
    <name evidence="4" type="ORF">SLINC_4861</name>
</gene>
<reference evidence="4 5" key="1">
    <citation type="submission" date="2016-07" db="EMBL/GenBank/DDBJ databases">
        <title>Enhancement of antibiotic productionsby engineered nitrateutilization in actinobacteria.</title>
        <authorList>
            <person name="Meng S.C."/>
        </authorList>
    </citation>
    <scope>NUCLEOTIDE SEQUENCE [LARGE SCALE GENOMIC DNA]</scope>
    <source>
        <strain evidence="4 5">NRRL 2936</strain>
    </source>
</reference>
<evidence type="ECO:0000256" key="1">
    <source>
        <dbReference type="ARBA" id="ARBA00007169"/>
    </source>
</evidence>
<dbReference type="EMBL" id="CP016438">
    <property type="protein sequence ID" value="ANS67085.1"/>
    <property type="molecule type" value="Genomic_DNA"/>
</dbReference>
<organism evidence="4 5">
    <name type="scientific">Streptomyces lincolnensis</name>
    <dbReference type="NCBI Taxonomy" id="1915"/>
    <lineage>
        <taxon>Bacteria</taxon>
        <taxon>Bacillati</taxon>
        <taxon>Actinomycetota</taxon>
        <taxon>Actinomycetes</taxon>
        <taxon>Kitasatosporales</taxon>
        <taxon>Streptomycetaceae</taxon>
        <taxon>Streptomyces</taxon>
    </lineage>
</organism>
<protein>
    <submittedName>
        <fullName evidence="4">Putative thioesterase involved in non-ribosomal peptide biosynthesis</fullName>
    </submittedName>
</protein>
<evidence type="ECO:0000313" key="5">
    <source>
        <dbReference type="Proteomes" id="UP000092598"/>
    </source>
</evidence>
<evidence type="ECO:0000256" key="2">
    <source>
        <dbReference type="ARBA" id="ARBA00022801"/>
    </source>
</evidence>
<dbReference type="Proteomes" id="UP000092598">
    <property type="component" value="Chromosome"/>
</dbReference>
<dbReference type="Pfam" id="PF00975">
    <property type="entry name" value="Thioesterase"/>
    <property type="match status" value="1"/>
</dbReference>
<dbReference type="Gene3D" id="3.40.50.1820">
    <property type="entry name" value="alpha/beta hydrolase"/>
    <property type="match status" value="1"/>
</dbReference>
<sequence length="258" mass="27873">MPQTARWLKRYRPVPAPRLRLVCLPHGGGTASFFRSWADALPEEVEPAAVQYPGRQERLAESCIEAMDPLADCIAEALHPLVADDTPFALFGHSMGATVAYEVTRRLEAHGNAPHRLFVSGQATPFKERTGPQLHQEDDATLLAGVRAYGGAYETLVDDPDLLEVVLPSLRADVRLMETYRPTTTAPLTTPVTAYVGDADPGVTADDVAAWRETTSGDFTLRTFEGGHFFLTTHRDALLADIMRSVTTGSPSSVGGGG</sequence>
<evidence type="ECO:0000259" key="3">
    <source>
        <dbReference type="SMART" id="SM00824"/>
    </source>
</evidence>